<keyword evidence="1" id="KW-0547">Nucleotide-binding</keyword>
<dbReference type="SMART" id="SM00382">
    <property type="entry name" value="AAA"/>
    <property type="match status" value="1"/>
</dbReference>
<evidence type="ECO:0000256" key="1">
    <source>
        <dbReference type="ARBA" id="ARBA00022741"/>
    </source>
</evidence>
<dbReference type="PROSITE" id="PS50893">
    <property type="entry name" value="ABC_TRANSPORTER_2"/>
    <property type="match status" value="1"/>
</dbReference>
<name>A0A1H8DSB1_9SPHI</name>
<keyword evidence="5" id="KW-1185">Reference proteome</keyword>
<accession>A0A1H8DSB1</accession>
<dbReference type="Pfam" id="PF00005">
    <property type="entry name" value="ABC_tran"/>
    <property type="match status" value="1"/>
</dbReference>
<evidence type="ECO:0000259" key="3">
    <source>
        <dbReference type="PROSITE" id="PS50893"/>
    </source>
</evidence>
<dbReference type="AlphaFoldDB" id="A0A1H8DSB1"/>
<dbReference type="PANTHER" id="PTHR43158">
    <property type="entry name" value="SKFA PEPTIDE EXPORT ATP-BINDING PROTEIN SKFE"/>
    <property type="match status" value="1"/>
</dbReference>
<dbReference type="InterPro" id="IPR027417">
    <property type="entry name" value="P-loop_NTPase"/>
</dbReference>
<dbReference type="Proteomes" id="UP000198942">
    <property type="component" value="Unassembled WGS sequence"/>
</dbReference>
<gene>
    <name evidence="4" type="ORF">SAMN05192574_102442</name>
</gene>
<dbReference type="InterPro" id="IPR003439">
    <property type="entry name" value="ABC_transporter-like_ATP-bd"/>
</dbReference>
<dbReference type="PANTHER" id="PTHR43158:SF1">
    <property type="entry name" value="ABC TRANSPORTER, ATP-BINDING PROTEIN"/>
    <property type="match status" value="1"/>
</dbReference>
<dbReference type="GO" id="GO:0016887">
    <property type="term" value="F:ATP hydrolysis activity"/>
    <property type="evidence" value="ECO:0007669"/>
    <property type="project" value="InterPro"/>
</dbReference>
<dbReference type="Gene3D" id="3.40.50.300">
    <property type="entry name" value="P-loop containing nucleotide triphosphate hydrolases"/>
    <property type="match status" value="1"/>
</dbReference>
<dbReference type="InterPro" id="IPR003593">
    <property type="entry name" value="AAA+_ATPase"/>
</dbReference>
<dbReference type="GO" id="GO:0005524">
    <property type="term" value="F:ATP binding"/>
    <property type="evidence" value="ECO:0007669"/>
    <property type="project" value="UniProtKB-KW"/>
</dbReference>
<feature type="domain" description="ABC transporter" evidence="3">
    <location>
        <begin position="5"/>
        <end position="216"/>
    </location>
</feature>
<dbReference type="EMBL" id="FOCL01000002">
    <property type="protein sequence ID" value="SEN09724.1"/>
    <property type="molecule type" value="Genomic_DNA"/>
</dbReference>
<dbReference type="SUPFAM" id="SSF52540">
    <property type="entry name" value="P-loop containing nucleoside triphosphate hydrolases"/>
    <property type="match status" value="1"/>
</dbReference>
<sequence>MNHILQVDSVELSFNGNKILSDIFIKLQTNQIIGLLGRNGSGKSSLMRVIMGNLKPANGYVAFNGKKYSDAFKYPQLILFLPQFNFIPKALKVARVLEDFDLDYRTFEEEFPESGMRAESKVHSLSGGQRRILEIYVIMKSQSLFAMLDEPFTHLNPLQIENVKTFLLREKETKGIIISDHMYKHVLSISNCLYALSHGKTYPIHSELELFNLGYIPDLN</sequence>
<proteinExistence type="predicted"/>
<evidence type="ECO:0000313" key="4">
    <source>
        <dbReference type="EMBL" id="SEN09724.1"/>
    </source>
</evidence>
<protein>
    <submittedName>
        <fullName evidence="4">ABC-type multidrug transport system, ATPase component</fullName>
    </submittedName>
</protein>
<organism evidence="4 5">
    <name type="scientific">Mucilaginibacter gossypiicola</name>
    <dbReference type="NCBI Taxonomy" id="551995"/>
    <lineage>
        <taxon>Bacteria</taxon>
        <taxon>Pseudomonadati</taxon>
        <taxon>Bacteroidota</taxon>
        <taxon>Sphingobacteriia</taxon>
        <taxon>Sphingobacteriales</taxon>
        <taxon>Sphingobacteriaceae</taxon>
        <taxon>Mucilaginibacter</taxon>
    </lineage>
</organism>
<evidence type="ECO:0000256" key="2">
    <source>
        <dbReference type="ARBA" id="ARBA00022840"/>
    </source>
</evidence>
<dbReference type="OrthoDB" id="9785229at2"/>
<dbReference type="STRING" id="551995.SAMN05192574_102442"/>
<reference evidence="5" key="1">
    <citation type="submission" date="2016-10" db="EMBL/GenBank/DDBJ databases">
        <authorList>
            <person name="Varghese N."/>
            <person name="Submissions S."/>
        </authorList>
    </citation>
    <scope>NUCLEOTIDE SEQUENCE [LARGE SCALE GENOMIC DNA]</scope>
    <source>
        <strain evidence="5">Gh-48</strain>
    </source>
</reference>
<dbReference type="RefSeq" id="WP_091209634.1">
    <property type="nucleotide sequence ID" value="NZ_FOCL01000002.1"/>
</dbReference>
<keyword evidence="2" id="KW-0067">ATP-binding</keyword>
<evidence type="ECO:0000313" key="5">
    <source>
        <dbReference type="Proteomes" id="UP000198942"/>
    </source>
</evidence>